<dbReference type="AlphaFoldDB" id="A0A6M2EV95"/>
<accession>A0A6M2EV95</accession>
<evidence type="ECO:0000313" key="1">
    <source>
        <dbReference type="EMBL" id="NUU89297.1"/>
    </source>
</evidence>
<organism evidence="1">
    <name type="scientific">Populus davidiana</name>
    <dbReference type="NCBI Taxonomy" id="266767"/>
    <lineage>
        <taxon>Eukaryota</taxon>
        <taxon>Viridiplantae</taxon>
        <taxon>Streptophyta</taxon>
        <taxon>Embryophyta</taxon>
        <taxon>Tracheophyta</taxon>
        <taxon>Spermatophyta</taxon>
        <taxon>Magnoliopsida</taxon>
        <taxon>eudicotyledons</taxon>
        <taxon>Gunneridae</taxon>
        <taxon>Pentapetalae</taxon>
        <taxon>rosids</taxon>
        <taxon>fabids</taxon>
        <taxon>Malpighiales</taxon>
        <taxon>Salicaceae</taxon>
        <taxon>Saliceae</taxon>
        <taxon>Populus</taxon>
    </lineage>
</organism>
<name>A0A6M2EV95_9ROSI</name>
<sequence length="103" mass="11437">MIFFAGGKWWDHKTGFNTVHFLYLIKDSQPDFGKNLSISNKMPVPALVHGSFHPPNPAAVGFSRGPYLLITKCLPKVTLTACNEEVIGPNYPSVSPWTMLYAN</sequence>
<reference evidence="1" key="1">
    <citation type="submission" date="2020-03" db="EMBL/GenBank/DDBJ databases">
        <authorList>
            <person name="Zhang R."/>
        </authorList>
    </citation>
    <scope>NUCLEOTIDE SEQUENCE</scope>
</reference>
<protein>
    <submittedName>
        <fullName evidence="1">Uncharacterized protein</fullName>
    </submittedName>
</protein>
<dbReference type="EMBL" id="GILB01008964">
    <property type="protein sequence ID" value="NUU89297.1"/>
    <property type="molecule type" value="Transcribed_RNA"/>
</dbReference>
<proteinExistence type="predicted"/>